<gene>
    <name evidence="2" type="ORF">GCM10009668_08130</name>
</gene>
<proteinExistence type="predicted"/>
<evidence type="ECO:0000313" key="2">
    <source>
        <dbReference type="EMBL" id="GAA1094638.1"/>
    </source>
</evidence>
<sequence>MGAASAGSLASTHRRRLAAWSRDAAELRAASGDLDVAPEVAAMARYRRSGTPVVRLPHPLVSERRYAALSERRRELVRRSRLLTALVPVLLVLGAVIDPLAAQAAVGALLLPTAGLAVHDRRAARRLDEQRQVRLRGGAADAWADWLAARDALAALPHATDARASLAVTEDRMHSLVLALADSTSPDTSDTREALYRAAATAVALADAAQGIVD</sequence>
<organism evidence="2 3">
    <name type="scientific">Nocardioides dubius</name>
    <dbReference type="NCBI Taxonomy" id="317019"/>
    <lineage>
        <taxon>Bacteria</taxon>
        <taxon>Bacillati</taxon>
        <taxon>Actinomycetota</taxon>
        <taxon>Actinomycetes</taxon>
        <taxon>Propionibacteriales</taxon>
        <taxon>Nocardioidaceae</taxon>
        <taxon>Nocardioides</taxon>
    </lineage>
</organism>
<evidence type="ECO:0008006" key="4">
    <source>
        <dbReference type="Google" id="ProtNLM"/>
    </source>
</evidence>
<reference evidence="2 3" key="1">
    <citation type="journal article" date="2019" name="Int. J. Syst. Evol. Microbiol.">
        <title>The Global Catalogue of Microorganisms (GCM) 10K type strain sequencing project: providing services to taxonomists for standard genome sequencing and annotation.</title>
        <authorList>
            <consortium name="The Broad Institute Genomics Platform"/>
            <consortium name="The Broad Institute Genome Sequencing Center for Infectious Disease"/>
            <person name="Wu L."/>
            <person name="Ma J."/>
        </authorList>
    </citation>
    <scope>NUCLEOTIDE SEQUENCE [LARGE SCALE GENOMIC DNA]</scope>
    <source>
        <strain evidence="2 3">JCM 13008</strain>
    </source>
</reference>
<dbReference type="RefSeq" id="WP_343991627.1">
    <property type="nucleotide sequence ID" value="NZ_BAAALG010000002.1"/>
</dbReference>
<evidence type="ECO:0000256" key="1">
    <source>
        <dbReference type="SAM" id="Phobius"/>
    </source>
</evidence>
<keyword evidence="1" id="KW-0472">Membrane</keyword>
<name>A0ABN1TMT9_9ACTN</name>
<dbReference type="EMBL" id="BAAALG010000002">
    <property type="protein sequence ID" value="GAA1094638.1"/>
    <property type="molecule type" value="Genomic_DNA"/>
</dbReference>
<feature type="transmembrane region" description="Helical" evidence="1">
    <location>
        <begin position="82"/>
        <end position="102"/>
    </location>
</feature>
<keyword evidence="1" id="KW-0812">Transmembrane</keyword>
<comment type="caution">
    <text evidence="2">The sequence shown here is derived from an EMBL/GenBank/DDBJ whole genome shotgun (WGS) entry which is preliminary data.</text>
</comment>
<keyword evidence="3" id="KW-1185">Reference proteome</keyword>
<protein>
    <recommendedName>
        <fullName evidence="4">SMODS and SLOG-associating 2TM effector domain-containing protein</fullName>
    </recommendedName>
</protein>
<keyword evidence="1" id="KW-1133">Transmembrane helix</keyword>
<dbReference type="Proteomes" id="UP001501581">
    <property type="component" value="Unassembled WGS sequence"/>
</dbReference>
<accession>A0ABN1TMT9</accession>
<evidence type="ECO:0000313" key="3">
    <source>
        <dbReference type="Proteomes" id="UP001501581"/>
    </source>
</evidence>